<evidence type="ECO:0000256" key="10">
    <source>
        <dbReference type="ARBA" id="ARBA00022989"/>
    </source>
</evidence>
<organism evidence="20 21">
    <name type="scientific">Parapedobacter koreensis</name>
    <dbReference type="NCBI Taxonomy" id="332977"/>
    <lineage>
        <taxon>Bacteria</taxon>
        <taxon>Pseudomonadati</taxon>
        <taxon>Bacteroidota</taxon>
        <taxon>Sphingobacteriia</taxon>
        <taxon>Sphingobacteriales</taxon>
        <taxon>Sphingobacteriaceae</taxon>
        <taxon>Parapedobacter</taxon>
    </lineage>
</organism>
<dbReference type="OrthoDB" id="1493837at2"/>
<dbReference type="InterPro" id="IPR000829">
    <property type="entry name" value="DAGK"/>
</dbReference>
<keyword evidence="6 19" id="KW-0812">Transmembrane</keyword>
<keyword evidence="21" id="KW-1185">Reference proteome</keyword>
<gene>
    <name evidence="20" type="ORF">SAMN05421740_105167</name>
</gene>
<keyword evidence="7 17" id="KW-0547">Nucleotide-binding</keyword>
<dbReference type="GO" id="GO:0046872">
    <property type="term" value="F:metal ion binding"/>
    <property type="evidence" value="ECO:0007669"/>
    <property type="project" value="UniProtKB-KW"/>
</dbReference>
<evidence type="ECO:0000256" key="19">
    <source>
        <dbReference type="SAM" id="Phobius"/>
    </source>
</evidence>
<keyword evidence="10 19" id="KW-1133">Transmembrane helix</keyword>
<evidence type="ECO:0000256" key="16">
    <source>
        <dbReference type="PIRSR" id="PIRSR600829-2"/>
    </source>
</evidence>
<dbReference type="GO" id="GO:0008654">
    <property type="term" value="P:phospholipid biosynthetic process"/>
    <property type="evidence" value="ECO:0007669"/>
    <property type="project" value="UniProtKB-KW"/>
</dbReference>
<dbReference type="CDD" id="cd14265">
    <property type="entry name" value="UDPK_IM_like"/>
    <property type="match status" value="1"/>
</dbReference>
<dbReference type="PROSITE" id="PS01069">
    <property type="entry name" value="DAGK_PROKAR"/>
    <property type="match status" value="1"/>
</dbReference>
<evidence type="ECO:0000256" key="11">
    <source>
        <dbReference type="ARBA" id="ARBA00023098"/>
    </source>
</evidence>
<dbReference type="Pfam" id="PF01219">
    <property type="entry name" value="DAGK_prokar"/>
    <property type="match status" value="1"/>
</dbReference>
<reference evidence="21" key="1">
    <citation type="submission" date="2016-10" db="EMBL/GenBank/DDBJ databases">
        <authorList>
            <person name="Varghese N."/>
            <person name="Submissions S."/>
        </authorList>
    </citation>
    <scope>NUCLEOTIDE SEQUENCE [LARGE SCALE GENOMIC DNA]</scope>
    <source>
        <strain evidence="21">Jip14</strain>
    </source>
</reference>
<evidence type="ECO:0000256" key="3">
    <source>
        <dbReference type="ARBA" id="ARBA00022475"/>
    </source>
</evidence>
<keyword evidence="3" id="KW-1003">Cell membrane</keyword>
<keyword evidence="8 20" id="KW-0418">Kinase</keyword>
<dbReference type="InterPro" id="IPR033717">
    <property type="entry name" value="UDPK"/>
</dbReference>
<evidence type="ECO:0000313" key="20">
    <source>
        <dbReference type="EMBL" id="SEL42711.1"/>
    </source>
</evidence>
<protein>
    <submittedName>
        <fullName evidence="20">Undecaprenol kinase/diacylglycerol kinase (ATP)</fullName>
    </submittedName>
</protein>
<feature type="binding site" evidence="18">
    <location>
        <position position="71"/>
    </location>
    <ligand>
        <name>a divalent metal cation</name>
        <dbReference type="ChEBI" id="CHEBI:60240"/>
    </ligand>
</feature>
<dbReference type="Proteomes" id="UP000198916">
    <property type="component" value="Unassembled WGS sequence"/>
</dbReference>
<evidence type="ECO:0000256" key="18">
    <source>
        <dbReference type="PIRSR" id="PIRSR600829-4"/>
    </source>
</evidence>
<dbReference type="RefSeq" id="WP_090606259.1">
    <property type="nucleotide sequence ID" value="NZ_FNZR01000005.1"/>
</dbReference>
<evidence type="ECO:0000256" key="13">
    <source>
        <dbReference type="ARBA" id="ARBA00023209"/>
    </source>
</evidence>
<evidence type="ECO:0000256" key="17">
    <source>
        <dbReference type="PIRSR" id="PIRSR600829-3"/>
    </source>
</evidence>
<name>A0A1H7Q3J3_9SPHI</name>
<dbReference type="PANTHER" id="PTHR34299:SF1">
    <property type="entry name" value="DIACYLGLYCEROL KINASE"/>
    <property type="match status" value="1"/>
</dbReference>
<evidence type="ECO:0000256" key="14">
    <source>
        <dbReference type="ARBA" id="ARBA00023264"/>
    </source>
</evidence>
<keyword evidence="12 19" id="KW-0472">Membrane</keyword>
<keyword evidence="18" id="KW-0460">Magnesium</keyword>
<feature type="binding site" evidence="17">
    <location>
        <position position="71"/>
    </location>
    <ligand>
        <name>ATP</name>
        <dbReference type="ChEBI" id="CHEBI:30616"/>
    </ligand>
</feature>
<keyword evidence="18" id="KW-0479">Metal-binding</keyword>
<dbReference type="PANTHER" id="PTHR34299">
    <property type="entry name" value="DIACYLGLYCEROL KINASE"/>
    <property type="match status" value="1"/>
</dbReference>
<feature type="transmembrane region" description="Helical" evidence="19">
    <location>
        <begin position="26"/>
        <end position="45"/>
    </location>
</feature>
<proteinExistence type="inferred from homology"/>
<dbReference type="AlphaFoldDB" id="A0A1H7Q3J3"/>
<feature type="transmembrane region" description="Helical" evidence="19">
    <location>
        <begin position="91"/>
        <end position="112"/>
    </location>
</feature>
<feature type="binding site" evidence="18">
    <location>
        <position position="23"/>
    </location>
    <ligand>
        <name>a divalent metal cation</name>
        <dbReference type="ChEBI" id="CHEBI:60240"/>
    </ligand>
</feature>
<dbReference type="InterPro" id="IPR036945">
    <property type="entry name" value="DAGK_sf"/>
</dbReference>
<sequence length="121" mass="13115">MSKKNSNPFAHAWVGISATFHTERNFKIHVACSLLVIILGIWLPLTTSDWYWIALCIALVLVTELLNTAVESIVDLVSPTYHPLAKKAKDAAAGAVLIAAIFSLIIGGMIFIPKLCSYFGG</sequence>
<evidence type="ECO:0000256" key="7">
    <source>
        <dbReference type="ARBA" id="ARBA00022741"/>
    </source>
</evidence>
<evidence type="ECO:0000256" key="9">
    <source>
        <dbReference type="ARBA" id="ARBA00022840"/>
    </source>
</evidence>
<evidence type="ECO:0000256" key="5">
    <source>
        <dbReference type="ARBA" id="ARBA00022679"/>
    </source>
</evidence>
<evidence type="ECO:0000256" key="4">
    <source>
        <dbReference type="ARBA" id="ARBA00022516"/>
    </source>
</evidence>
<dbReference type="GO" id="GO:0016301">
    <property type="term" value="F:kinase activity"/>
    <property type="evidence" value="ECO:0007669"/>
    <property type="project" value="UniProtKB-KW"/>
</dbReference>
<evidence type="ECO:0000256" key="2">
    <source>
        <dbReference type="ARBA" id="ARBA00005967"/>
    </source>
</evidence>
<evidence type="ECO:0000256" key="12">
    <source>
        <dbReference type="ARBA" id="ARBA00023136"/>
    </source>
</evidence>
<comment type="similarity">
    <text evidence="2">Belongs to the bacterial diacylglycerol kinase family.</text>
</comment>
<dbReference type="GO" id="GO:0005524">
    <property type="term" value="F:ATP binding"/>
    <property type="evidence" value="ECO:0007669"/>
    <property type="project" value="UniProtKB-KW"/>
</dbReference>
<evidence type="ECO:0000256" key="6">
    <source>
        <dbReference type="ARBA" id="ARBA00022692"/>
    </source>
</evidence>
<dbReference type="EMBL" id="FNZR01000005">
    <property type="protein sequence ID" value="SEL42711.1"/>
    <property type="molecule type" value="Genomic_DNA"/>
</dbReference>
<keyword evidence="9 17" id="KW-0067">ATP-binding</keyword>
<evidence type="ECO:0000256" key="15">
    <source>
        <dbReference type="PIRSR" id="PIRSR600829-1"/>
    </source>
</evidence>
<feature type="binding site" evidence="17">
    <location>
        <begin position="89"/>
        <end position="90"/>
    </location>
    <ligand>
        <name>ATP</name>
        <dbReference type="ChEBI" id="CHEBI:30616"/>
    </ligand>
</feature>
<feature type="binding site" evidence="17">
    <location>
        <position position="23"/>
    </location>
    <ligand>
        <name>ATP</name>
        <dbReference type="ChEBI" id="CHEBI:30616"/>
    </ligand>
</feature>
<keyword evidence="11" id="KW-0443">Lipid metabolism</keyword>
<comment type="subcellular location">
    <subcellularLocation>
        <location evidence="1">Cell membrane</location>
        <topology evidence="1">Multi-pass membrane protein</topology>
    </subcellularLocation>
</comment>
<accession>A0A1H7Q3J3</accession>
<keyword evidence="13" id="KW-0594">Phospholipid biosynthesis</keyword>
<evidence type="ECO:0000256" key="1">
    <source>
        <dbReference type="ARBA" id="ARBA00004651"/>
    </source>
</evidence>
<dbReference type="Gene3D" id="1.10.287.3610">
    <property type="match status" value="1"/>
</dbReference>
<evidence type="ECO:0000313" key="21">
    <source>
        <dbReference type="Proteomes" id="UP000198916"/>
    </source>
</evidence>
<keyword evidence="14" id="KW-1208">Phospholipid metabolism</keyword>
<evidence type="ECO:0000256" key="8">
    <source>
        <dbReference type="ARBA" id="ARBA00022777"/>
    </source>
</evidence>
<feature type="active site" description="Proton acceptor" evidence="15">
    <location>
        <position position="64"/>
    </location>
</feature>
<feature type="binding site" evidence="16">
    <location>
        <position position="64"/>
    </location>
    <ligand>
        <name>substrate</name>
    </ligand>
</feature>
<feature type="transmembrane region" description="Helical" evidence="19">
    <location>
        <begin position="51"/>
        <end position="70"/>
    </location>
</feature>
<dbReference type="GO" id="GO:0005886">
    <property type="term" value="C:plasma membrane"/>
    <property type="evidence" value="ECO:0007669"/>
    <property type="project" value="UniProtKB-SubCell"/>
</dbReference>
<dbReference type="STRING" id="332977.SAMN05421740_105167"/>
<keyword evidence="5" id="KW-0808">Transferase</keyword>
<comment type="cofactor">
    <cofactor evidence="18">
        <name>Mg(2+)</name>
        <dbReference type="ChEBI" id="CHEBI:18420"/>
    </cofactor>
    <text evidence="18">Mn(2+), Zn(2+), Cd(2+) and Co(2+) support activity to lesser extents.</text>
</comment>
<keyword evidence="4" id="KW-0444">Lipid biosynthesis</keyword>